<dbReference type="Proteomes" id="UP000265325">
    <property type="component" value="Unassembled WGS sequence"/>
</dbReference>
<reference evidence="2 3" key="1">
    <citation type="submission" date="2015-05" db="EMBL/GenBank/DDBJ databases">
        <title>Draft Genome assembly of Streptomyces showdoensis.</title>
        <authorList>
            <person name="Thapa K.K."/>
            <person name="Metsa-Ketela M."/>
        </authorList>
    </citation>
    <scope>NUCLEOTIDE SEQUENCE [LARGE SCALE GENOMIC DNA]</scope>
    <source>
        <strain evidence="2 3">ATCC 15227</strain>
    </source>
</reference>
<feature type="region of interest" description="Disordered" evidence="1">
    <location>
        <begin position="196"/>
        <end position="215"/>
    </location>
</feature>
<dbReference type="RefSeq" id="WP_046909278.1">
    <property type="nucleotide sequence ID" value="NZ_BAAAXG010000009.1"/>
</dbReference>
<proteinExistence type="predicted"/>
<evidence type="ECO:0000313" key="2">
    <source>
        <dbReference type="EMBL" id="KKZ72116.1"/>
    </source>
</evidence>
<sequence>MNVRPSHLPKLRRQTVRYLTDPASALRRGVKDDGNVEGLKALASCLEVADLFWVQQDMAALAMHSGEQLAAARWATGDRPAPAGLLFWQDGIGAIDSHGVTIPVEACAWGPHDGGMLLWLLMSRNRLVAETADRPFTLVTEEIPPLIPILGSVLPITAEPLSMAEVDPKLPQPIVAALAAAWLLMQQPMLIDRTREHADKPTSRAYSRDGLPSPDVTVVDLRRQYTAQDQDPTSDSLGRRYKHRWIVSGHWRNQAYGPERALRRQTWVPAHVKGPDGAPLLATEKVNVWRR</sequence>
<keyword evidence="3" id="KW-1185">Reference proteome</keyword>
<comment type="caution">
    <text evidence="2">The sequence shown here is derived from an EMBL/GenBank/DDBJ whole genome shotgun (WGS) entry which is preliminary data.</text>
</comment>
<dbReference type="OrthoDB" id="3360929at2"/>
<evidence type="ECO:0000256" key="1">
    <source>
        <dbReference type="SAM" id="MobiDB-lite"/>
    </source>
</evidence>
<evidence type="ECO:0000313" key="3">
    <source>
        <dbReference type="Proteomes" id="UP000265325"/>
    </source>
</evidence>
<accession>A0A2P2GKT3</accession>
<name>A0A2P2GKT3_STREW</name>
<dbReference type="AlphaFoldDB" id="A0A2P2GKT3"/>
<protein>
    <submittedName>
        <fullName evidence="2">Uncharacterized protein</fullName>
    </submittedName>
</protein>
<dbReference type="EMBL" id="LAQS01000030">
    <property type="protein sequence ID" value="KKZ72116.1"/>
    <property type="molecule type" value="Genomic_DNA"/>
</dbReference>
<gene>
    <name evidence="2" type="ORF">VO63_20295</name>
</gene>
<organism evidence="2 3">
    <name type="scientific">Streptomyces showdoensis</name>
    <dbReference type="NCBI Taxonomy" id="68268"/>
    <lineage>
        <taxon>Bacteria</taxon>
        <taxon>Bacillati</taxon>
        <taxon>Actinomycetota</taxon>
        <taxon>Actinomycetes</taxon>
        <taxon>Kitasatosporales</taxon>
        <taxon>Streptomycetaceae</taxon>
        <taxon>Streptomyces</taxon>
    </lineage>
</organism>